<proteinExistence type="inferred from homology"/>
<comment type="similarity">
    <text evidence="1">Belongs to the short-chain dehydrogenases/reductases (SDR) family.</text>
</comment>
<evidence type="ECO:0000259" key="2">
    <source>
        <dbReference type="SMART" id="SM00822"/>
    </source>
</evidence>
<dbReference type="SUPFAM" id="SSF51735">
    <property type="entry name" value="NAD(P)-binding Rossmann-fold domains"/>
    <property type="match status" value="1"/>
</dbReference>
<dbReference type="InterPro" id="IPR057326">
    <property type="entry name" value="KR_dom"/>
</dbReference>
<dbReference type="Proteomes" id="UP000301751">
    <property type="component" value="Unassembled WGS sequence"/>
</dbReference>
<keyword evidence="4" id="KW-1185">Reference proteome</keyword>
<dbReference type="PRINTS" id="PR00080">
    <property type="entry name" value="SDRFAMILY"/>
</dbReference>
<dbReference type="GO" id="GO:0016616">
    <property type="term" value="F:oxidoreductase activity, acting on the CH-OH group of donors, NAD or NADP as acceptor"/>
    <property type="evidence" value="ECO:0007669"/>
    <property type="project" value="TreeGrafter"/>
</dbReference>
<dbReference type="Pfam" id="PF13561">
    <property type="entry name" value="adh_short_C2"/>
    <property type="match status" value="1"/>
</dbReference>
<dbReference type="OrthoDB" id="8959163at2"/>
<gene>
    <name evidence="3" type="ORF">AQPW35_18510</name>
</gene>
<reference evidence="4" key="1">
    <citation type="submission" date="2019-03" db="EMBL/GenBank/DDBJ databases">
        <title>Aquabacterium pictum sp.nov., the first bacteriochlorophyll a-containing freshwater bacterium in the genus Aquabacterium of the class Betaproteobacteria.</title>
        <authorList>
            <person name="Hirose S."/>
            <person name="Tank M."/>
            <person name="Hara E."/>
            <person name="Tamaki H."/>
            <person name="Takaichi S."/>
            <person name="Haruta S."/>
            <person name="Hanada S."/>
        </authorList>
    </citation>
    <scope>NUCLEOTIDE SEQUENCE [LARGE SCALE GENOMIC DNA]</scope>
    <source>
        <strain evidence="4">W35</strain>
    </source>
</reference>
<protein>
    <submittedName>
        <fullName evidence="3">3-oxoacyl-ACP reductase</fullName>
    </submittedName>
</protein>
<comment type="caution">
    <text evidence="3">The sequence shown here is derived from an EMBL/GenBank/DDBJ whole genome shotgun (WGS) entry which is preliminary data.</text>
</comment>
<dbReference type="PRINTS" id="PR00081">
    <property type="entry name" value="GDHRDH"/>
</dbReference>
<sequence>MSFDFKHRRVLVAGGSRGIGRAIAMHFAAAGADVAICARGAGALEDARADLAAHGRRVHAMECDLAVEKDIAAWVPAAAEALGGIDVLVNNASGFGMSDDEEGWASSLAVDVMAMVRCSRAALPWLLKSAESGAPEGASIIHLSSISAVRPSTRSAPYAAVKAAMNSYTGSQAAQWCRQGVRVNAIAPGSVEFAGGVWEQRKTDNPALYERTRQSIPAGRMGTPDEIAEVALFLASPHARWINGQVLTVDGGQLLGV</sequence>
<feature type="domain" description="Ketoreductase" evidence="2">
    <location>
        <begin position="8"/>
        <end position="201"/>
    </location>
</feature>
<dbReference type="InterPro" id="IPR036291">
    <property type="entry name" value="NAD(P)-bd_dom_sf"/>
</dbReference>
<name>A0A480APQ6_9BURK</name>
<dbReference type="PANTHER" id="PTHR42760:SF40">
    <property type="entry name" value="3-OXOACYL-[ACYL-CARRIER-PROTEIN] REDUCTASE, CHLOROPLASTIC"/>
    <property type="match status" value="1"/>
</dbReference>
<evidence type="ECO:0000313" key="4">
    <source>
        <dbReference type="Proteomes" id="UP000301751"/>
    </source>
</evidence>
<dbReference type="AlphaFoldDB" id="A0A480APQ6"/>
<dbReference type="SMART" id="SM00822">
    <property type="entry name" value="PKS_KR"/>
    <property type="match status" value="1"/>
</dbReference>
<evidence type="ECO:0000313" key="3">
    <source>
        <dbReference type="EMBL" id="GCL62770.1"/>
    </source>
</evidence>
<dbReference type="PANTHER" id="PTHR42760">
    <property type="entry name" value="SHORT-CHAIN DEHYDROGENASES/REDUCTASES FAMILY MEMBER"/>
    <property type="match status" value="1"/>
</dbReference>
<dbReference type="FunFam" id="3.40.50.720:FF:000084">
    <property type="entry name" value="Short-chain dehydrogenase reductase"/>
    <property type="match status" value="1"/>
</dbReference>
<dbReference type="RefSeq" id="WP_137732504.1">
    <property type="nucleotide sequence ID" value="NZ_BJCL01000003.1"/>
</dbReference>
<evidence type="ECO:0000256" key="1">
    <source>
        <dbReference type="ARBA" id="ARBA00006484"/>
    </source>
</evidence>
<dbReference type="Gene3D" id="3.40.50.720">
    <property type="entry name" value="NAD(P)-binding Rossmann-like Domain"/>
    <property type="match status" value="1"/>
</dbReference>
<organism evidence="3 4">
    <name type="scientific">Pseudaquabacterium pictum</name>
    <dbReference type="NCBI Taxonomy" id="2315236"/>
    <lineage>
        <taxon>Bacteria</taxon>
        <taxon>Pseudomonadati</taxon>
        <taxon>Pseudomonadota</taxon>
        <taxon>Betaproteobacteria</taxon>
        <taxon>Burkholderiales</taxon>
        <taxon>Sphaerotilaceae</taxon>
        <taxon>Pseudaquabacterium</taxon>
    </lineage>
</organism>
<dbReference type="CDD" id="cd05233">
    <property type="entry name" value="SDR_c"/>
    <property type="match status" value="1"/>
</dbReference>
<dbReference type="InterPro" id="IPR002347">
    <property type="entry name" value="SDR_fam"/>
</dbReference>
<dbReference type="GO" id="GO:0030497">
    <property type="term" value="P:fatty acid elongation"/>
    <property type="evidence" value="ECO:0007669"/>
    <property type="project" value="TreeGrafter"/>
</dbReference>
<accession>A0A480APQ6</accession>
<dbReference type="EMBL" id="BJCL01000003">
    <property type="protein sequence ID" value="GCL62770.1"/>
    <property type="molecule type" value="Genomic_DNA"/>
</dbReference>